<dbReference type="AlphaFoldDB" id="E2AG51"/>
<reference evidence="2 3" key="1">
    <citation type="journal article" date="2010" name="Science">
        <title>Genomic comparison of the ants Camponotus floridanus and Harpegnathos saltator.</title>
        <authorList>
            <person name="Bonasio R."/>
            <person name="Zhang G."/>
            <person name="Ye C."/>
            <person name="Mutti N.S."/>
            <person name="Fang X."/>
            <person name="Qin N."/>
            <person name="Donahue G."/>
            <person name="Yang P."/>
            <person name="Li Q."/>
            <person name="Li C."/>
            <person name="Zhang P."/>
            <person name="Huang Z."/>
            <person name="Berger S.L."/>
            <person name="Reinberg D."/>
            <person name="Wang J."/>
            <person name="Liebig J."/>
        </authorList>
    </citation>
    <scope>NUCLEOTIDE SEQUENCE [LARGE SCALE GENOMIC DNA]</scope>
    <source>
        <strain evidence="3">C129</strain>
    </source>
</reference>
<evidence type="ECO:0000313" key="2">
    <source>
        <dbReference type="EMBL" id="EFN67542.1"/>
    </source>
</evidence>
<proteinExistence type="predicted"/>
<evidence type="ECO:0000256" key="1">
    <source>
        <dbReference type="SAM" id="MobiDB-lite"/>
    </source>
</evidence>
<accession>E2AG51</accession>
<dbReference type="EMBL" id="GL439266">
    <property type="protein sequence ID" value="EFN67542.1"/>
    <property type="molecule type" value="Genomic_DNA"/>
</dbReference>
<organism evidence="3">
    <name type="scientific">Camponotus floridanus</name>
    <name type="common">Florida carpenter ant</name>
    <dbReference type="NCBI Taxonomy" id="104421"/>
    <lineage>
        <taxon>Eukaryota</taxon>
        <taxon>Metazoa</taxon>
        <taxon>Ecdysozoa</taxon>
        <taxon>Arthropoda</taxon>
        <taxon>Hexapoda</taxon>
        <taxon>Insecta</taxon>
        <taxon>Pterygota</taxon>
        <taxon>Neoptera</taxon>
        <taxon>Endopterygota</taxon>
        <taxon>Hymenoptera</taxon>
        <taxon>Apocrita</taxon>
        <taxon>Aculeata</taxon>
        <taxon>Formicoidea</taxon>
        <taxon>Formicidae</taxon>
        <taxon>Formicinae</taxon>
        <taxon>Camponotus</taxon>
    </lineage>
</organism>
<name>E2AG51_CAMFO</name>
<dbReference type="Proteomes" id="UP000000311">
    <property type="component" value="Unassembled WGS sequence"/>
</dbReference>
<sequence length="165" mass="18265">MQPSFNYSVNEFLRASIRRKIRRVLQDPVGLLQPKSYNSLGVLGGGRAAALLGRSNPVLRSSMQIGLNRVRDRRWNRKAAETNQFANGSDLSESLSASRRQSGKGFDISPMKKTEKSKQSEYEAHADSLGGRKVAGKAGECVGAGSMKGAKWRRRERIGREEEGR</sequence>
<feature type="compositionally biased region" description="Basic and acidic residues" evidence="1">
    <location>
        <begin position="110"/>
        <end position="126"/>
    </location>
</feature>
<dbReference type="InParanoid" id="E2AG51"/>
<keyword evidence="3" id="KW-1185">Reference proteome</keyword>
<feature type="compositionally biased region" description="Polar residues" evidence="1">
    <location>
        <begin position="81"/>
        <end position="100"/>
    </location>
</feature>
<protein>
    <submittedName>
        <fullName evidence="2">Uncharacterized protein</fullName>
    </submittedName>
</protein>
<evidence type="ECO:0000313" key="3">
    <source>
        <dbReference type="Proteomes" id="UP000000311"/>
    </source>
</evidence>
<feature type="region of interest" description="Disordered" evidence="1">
    <location>
        <begin position="80"/>
        <end position="165"/>
    </location>
</feature>
<gene>
    <name evidence="2" type="ORF">EAG_16223</name>
</gene>